<dbReference type="SMART" id="SM00473">
    <property type="entry name" value="PAN_AP"/>
    <property type="match status" value="1"/>
</dbReference>
<dbReference type="Gene3D" id="2.90.10.10">
    <property type="entry name" value="Bulb-type lectin domain"/>
    <property type="match status" value="1"/>
</dbReference>
<dbReference type="Proteomes" id="UP001202328">
    <property type="component" value="Unassembled WGS sequence"/>
</dbReference>
<dbReference type="InterPro" id="IPR011009">
    <property type="entry name" value="Kinase-like_dom_sf"/>
</dbReference>
<evidence type="ECO:0000256" key="1">
    <source>
        <dbReference type="ARBA" id="ARBA00022729"/>
    </source>
</evidence>
<evidence type="ECO:0000259" key="6">
    <source>
        <dbReference type="PROSITE" id="PS50948"/>
    </source>
</evidence>
<keyword evidence="4" id="KW-1133">Transmembrane helix</keyword>
<dbReference type="SUPFAM" id="SSF51110">
    <property type="entry name" value="alpha-D-mannose-specific plant lectins"/>
    <property type="match status" value="1"/>
</dbReference>
<keyword evidence="8" id="KW-1185">Reference proteome</keyword>
<dbReference type="SUPFAM" id="SSF56112">
    <property type="entry name" value="Protein kinase-like (PK-like)"/>
    <property type="match status" value="1"/>
</dbReference>
<evidence type="ECO:0000256" key="3">
    <source>
        <dbReference type="SAM" id="MobiDB-lite"/>
    </source>
</evidence>
<accession>A0AAD4TER0</accession>
<dbReference type="AlphaFoldDB" id="A0AAD4TER0"/>
<dbReference type="SMART" id="SM00108">
    <property type="entry name" value="B_lectin"/>
    <property type="match status" value="1"/>
</dbReference>
<name>A0AAD4TER0_9MAGN</name>
<dbReference type="InterPro" id="IPR000858">
    <property type="entry name" value="S_locus_glycoprot_dom"/>
</dbReference>
<evidence type="ECO:0000313" key="7">
    <source>
        <dbReference type="EMBL" id="KAI3957170.1"/>
    </source>
</evidence>
<dbReference type="InterPro" id="IPR003609">
    <property type="entry name" value="Pan_app"/>
</dbReference>
<evidence type="ECO:0000256" key="4">
    <source>
        <dbReference type="SAM" id="Phobius"/>
    </source>
</evidence>
<dbReference type="PROSITE" id="PS50948">
    <property type="entry name" value="PAN"/>
    <property type="match status" value="1"/>
</dbReference>
<dbReference type="EMBL" id="JAJJMB010001378">
    <property type="protein sequence ID" value="KAI3957170.1"/>
    <property type="molecule type" value="Genomic_DNA"/>
</dbReference>
<keyword evidence="2" id="KW-1015">Disulfide bond</keyword>
<proteinExistence type="predicted"/>
<dbReference type="Pfam" id="PF01453">
    <property type="entry name" value="B_lectin"/>
    <property type="match status" value="1"/>
</dbReference>
<feature type="transmembrane region" description="Helical" evidence="4">
    <location>
        <begin position="467"/>
        <end position="487"/>
    </location>
</feature>
<dbReference type="InterPro" id="IPR036426">
    <property type="entry name" value="Bulb-type_lectin_dom_sf"/>
</dbReference>
<keyword evidence="4" id="KW-0812">Transmembrane</keyword>
<feature type="region of interest" description="Disordered" evidence="3">
    <location>
        <begin position="632"/>
        <end position="658"/>
    </location>
</feature>
<gene>
    <name evidence="7" type="ORF">MKW98_002797</name>
</gene>
<evidence type="ECO:0000259" key="5">
    <source>
        <dbReference type="PROSITE" id="PS50927"/>
    </source>
</evidence>
<evidence type="ECO:0000313" key="8">
    <source>
        <dbReference type="Proteomes" id="UP001202328"/>
    </source>
</evidence>
<dbReference type="PROSITE" id="PS50927">
    <property type="entry name" value="BULB_LECTIN"/>
    <property type="match status" value="1"/>
</dbReference>
<feature type="domain" description="Apple" evidence="6">
    <location>
        <begin position="343"/>
        <end position="427"/>
    </location>
</feature>
<keyword evidence="4" id="KW-0472">Membrane</keyword>
<reference evidence="7" key="1">
    <citation type="submission" date="2022-04" db="EMBL/GenBank/DDBJ databases">
        <title>A functionally conserved STORR gene fusion in Papaver species that diverged 16.8 million years ago.</title>
        <authorList>
            <person name="Catania T."/>
        </authorList>
    </citation>
    <scope>NUCLEOTIDE SEQUENCE</scope>
    <source>
        <strain evidence="7">S-188037</strain>
    </source>
</reference>
<protein>
    <submittedName>
        <fullName evidence="7">Uncharacterized protein</fullName>
    </submittedName>
</protein>
<dbReference type="Pfam" id="PF08276">
    <property type="entry name" value="PAN_2"/>
    <property type="match status" value="1"/>
</dbReference>
<dbReference type="InterPro" id="IPR001480">
    <property type="entry name" value="Bulb-type_lectin_dom"/>
</dbReference>
<dbReference type="CDD" id="cd00054">
    <property type="entry name" value="EGF_CA"/>
    <property type="match status" value="1"/>
</dbReference>
<keyword evidence="1" id="KW-0732">Signal</keyword>
<dbReference type="Pfam" id="PF00954">
    <property type="entry name" value="S_locus_glycop"/>
    <property type="match status" value="1"/>
</dbReference>
<dbReference type="Gene3D" id="3.30.200.20">
    <property type="entry name" value="Phosphorylase Kinase, domain 1"/>
    <property type="match status" value="1"/>
</dbReference>
<dbReference type="CDD" id="cd00028">
    <property type="entry name" value="B_lectin"/>
    <property type="match status" value="1"/>
</dbReference>
<organism evidence="7 8">
    <name type="scientific">Papaver atlanticum</name>
    <dbReference type="NCBI Taxonomy" id="357466"/>
    <lineage>
        <taxon>Eukaryota</taxon>
        <taxon>Viridiplantae</taxon>
        <taxon>Streptophyta</taxon>
        <taxon>Embryophyta</taxon>
        <taxon>Tracheophyta</taxon>
        <taxon>Spermatophyta</taxon>
        <taxon>Magnoliopsida</taxon>
        <taxon>Ranunculales</taxon>
        <taxon>Papaveraceae</taxon>
        <taxon>Papaveroideae</taxon>
        <taxon>Papaver</taxon>
    </lineage>
</organism>
<dbReference type="CDD" id="cd01098">
    <property type="entry name" value="PAN_AP_plant"/>
    <property type="match status" value="1"/>
</dbReference>
<feature type="transmembrane region" description="Helical" evidence="4">
    <location>
        <begin position="12"/>
        <end position="31"/>
    </location>
</feature>
<evidence type="ECO:0000256" key="2">
    <source>
        <dbReference type="ARBA" id="ARBA00023157"/>
    </source>
</evidence>
<dbReference type="GO" id="GO:0048544">
    <property type="term" value="P:recognition of pollen"/>
    <property type="evidence" value="ECO:0007669"/>
    <property type="project" value="InterPro"/>
</dbReference>
<dbReference type="PANTHER" id="PTHR32444:SF198">
    <property type="entry name" value="BULB-TYPE LECTIN DOMAIN-CONTAINING PROTEIN"/>
    <property type="match status" value="1"/>
</dbReference>
<comment type="caution">
    <text evidence="7">The sequence shown here is derived from an EMBL/GenBank/DDBJ whole genome shotgun (WGS) entry which is preliminary data.</text>
</comment>
<sequence>MITTLLITSKIVNGYLLFIFIHVSLLFVIAIQNCSAKDNSTITSTQVITGSQTLISSGQVFKLGFFNPSNSTNRYVGIWYNKFPVQTIVWAANRNNPIKDTSGTLRIANDGNLVISNGRGVVLWTTNILISPTPTIQFLINDCTRFLWQSFDHPADTLLPQMKIGASTRQELTSWKDESDPSQGIFSAGLDLADGIPQLVLSSNGSNYRHWRSGPWNNIVFIGIPDMTNGYNDGFYLTKDDQDGSMYMSFNYADKSTIRRFVMDHRGVVLGLNWYEGSNEWRQLWSSQENECDIYGKCGPFGSCNPLNSPICSCLPGFKPMSDNEWNKGNWSGVCVRNTLLMCQNNFSGSHTDDGFLKLGSVKVPDFASSFWLGSPTIEDCNRTCLSNCSCIAYSYDSGIGCMTWVVDLVDIQVFDETGADLYIRLALSDLDLAEKNNTDENTKNSTDVNTKKNPSHVLLRENLKSVVVVAVLVGILAIIICTNFFWRWLAKQKNDGKVASGLENVHGETPGGNMLGDDPDHLKFFKFEELAIATNNFSRTNMLGQGGFGQVYKAWQLWNEDQLELFIDPTLLHESVPQAEMFRCIQVGLLCVQELTSDRPNMSTTLSMLTSEIATLPTPRKPAFTERMISTQPDSFPQSQGSAASANQLTVTNIEGR</sequence>
<dbReference type="PANTHER" id="PTHR32444">
    <property type="entry name" value="BULB-TYPE LECTIN DOMAIN-CONTAINING PROTEIN"/>
    <property type="match status" value="1"/>
</dbReference>
<feature type="domain" description="Bulb-type lectin" evidence="5">
    <location>
        <begin position="39"/>
        <end position="160"/>
    </location>
</feature>